<reference evidence="5 6" key="1">
    <citation type="submission" date="2016-10" db="EMBL/GenBank/DDBJ databases">
        <authorList>
            <person name="de Groot N.N."/>
        </authorList>
    </citation>
    <scope>NUCLEOTIDE SEQUENCE [LARGE SCALE GENOMIC DNA]</scope>
    <source>
        <strain evidence="3 5">CGMCC 1.9095</strain>
        <strain evidence="2 6">DSM 22558</strain>
    </source>
</reference>
<protein>
    <submittedName>
        <fullName evidence="4">DUF2897 family protein</fullName>
    </submittedName>
</protein>
<dbReference type="STRING" id="653930.SAMN05216589_2367"/>
<proteinExistence type="predicted"/>
<organism evidence="3 5">
    <name type="scientific">Halopseudomonas bauzanensis</name>
    <dbReference type="NCBI Taxonomy" id="653930"/>
    <lineage>
        <taxon>Bacteria</taxon>
        <taxon>Pseudomonadati</taxon>
        <taxon>Pseudomonadota</taxon>
        <taxon>Gammaproteobacteria</taxon>
        <taxon>Pseudomonadales</taxon>
        <taxon>Pseudomonadaceae</taxon>
        <taxon>Halopseudomonas</taxon>
    </lineage>
</organism>
<dbReference type="Proteomes" id="UP000186599">
    <property type="component" value="Unassembled WGS sequence"/>
</dbReference>
<evidence type="ECO:0000313" key="4">
    <source>
        <dbReference type="EMBL" id="TKA90217.1"/>
    </source>
</evidence>
<dbReference type="Proteomes" id="UP000186904">
    <property type="component" value="Unassembled WGS sequence"/>
</dbReference>
<dbReference type="EMBL" id="FOGN01000004">
    <property type="protein sequence ID" value="SES11966.1"/>
    <property type="molecule type" value="Genomic_DNA"/>
</dbReference>
<keyword evidence="1" id="KW-0472">Membrane</keyword>
<evidence type="ECO:0000313" key="3">
    <source>
        <dbReference type="EMBL" id="SFM11256.1"/>
    </source>
</evidence>
<dbReference type="RefSeq" id="WP_074779972.1">
    <property type="nucleotide sequence ID" value="NZ_FOGN01000004.1"/>
</dbReference>
<dbReference type="EMBL" id="SWAV01000005">
    <property type="protein sequence ID" value="TKA90217.1"/>
    <property type="molecule type" value="Genomic_DNA"/>
</dbReference>
<dbReference type="InterPro" id="IPR021550">
    <property type="entry name" value="DUF2897"/>
</dbReference>
<keyword evidence="5" id="KW-1185">Reference proteome</keyword>
<keyword evidence="1" id="KW-0812">Transmembrane</keyword>
<evidence type="ECO:0000313" key="2">
    <source>
        <dbReference type="EMBL" id="SES11966.1"/>
    </source>
</evidence>
<dbReference type="OrthoDB" id="6184284at2"/>
<dbReference type="AlphaFoldDB" id="A0A1I4N7G0"/>
<evidence type="ECO:0000313" key="6">
    <source>
        <dbReference type="Proteomes" id="UP000186904"/>
    </source>
</evidence>
<dbReference type="Pfam" id="PF11446">
    <property type="entry name" value="DUF2897"/>
    <property type="match status" value="1"/>
</dbReference>
<evidence type="ECO:0000256" key="1">
    <source>
        <dbReference type="SAM" id="Phobius"/>
    </source>
</evidence>
<gene>
    <name evidence="4" type="ORF">FA869_13895</name>
    <name evidence="3" type="ORF">SAMN04487855_2366</name>
    <name evidence="2" type="ORF">SAMN05216589_2367</name>
</gene>
<dbReference type="EMBL" id="FOUA01000004">
    <property type="protein sequence ID" value="SFM11256.1"/>
    <property type="molecule type" value="Genomic_DNA"/>
</dbReference>
<reference evidence="4" key="2">
    <citation type="submission" date="2019-04" db="EMBL/GenBank/DDBJ databases">
        <title>Crypto-aerobic microbial life in anoxic (sulfidic) marine sediments.</title>
        <authorList>
            <person name="Bhattacharya S."/>
            <person name="Roy C."/>
            <person name="Mondal N."/>
            <person name="Sarkar J."/>
            <person name="Mandal S."/>
            <person name="Rameez M.J."/>
            <person name="Ghosh W."/>
        </authorList>
    </citation>
    <scope>NUCLEOTIDE SEQUENCE [LARGE SCALE GENOMIC DNA]</scope>
    <source>
        <strain evidence="4">SBBB</strain>
    </source>
</reference>
<feature type="transmembrane region" description="Helical" evidence="1">
    <location>
        <begin position="6"/>
        <end position="23"/>
    </location>
</feature>
<sequence length="58" mass="6689">MSGIGWLFIIIILATVIGGLYMLRKTANKMPIGDEQMKRIKARQAELEAQERREKQQD</sequence>
<accession>A0A1I4N7G0</accession>
<keyword evidence="1" id="KW-1133">Transmembrane helix</keyword>
<evidence type="ECO:0000313" key="5">
    <source>
        <dbReference type="Proteomes" id="UP000186599"/>
    </source>
</evidence>
<dbReference type="Proteomes" id="UP000305198">
    <property type="component" value="Unassembled WGS sequence"/>
</dbReference>
<name>A0A1I4N7G0_9GAMM</name>